<dbReference type="SUPFAM" id="SSF101898">
    <property type="entry name" value="NHL repeat"/>
    <property type="match status" value="1"/>
</dbReference>
<evidence type="ECO:0000313" key="1">
    <source>
        <dbReference type="EMBL" id="ATQ75214.1"/>
    </source>
</evidence>
<keyword evidence="2" id="KW-1185">Reference proteome</keyword>
<dbReference type="EMBL" id="CP024608">
    <property type="protein sequence ID" value="ATQ75214.1"/>
    <property type="molecule type" value="Genomic_DNA"/>
</dbReference>
<protein>
    <recommendedName>
        <fullName evidence="3">Gluconolaconase</fullName>
    </recommendedName>
</protein>
<accession>A0A2D2DJR0</accession>
<organism evidence="1 2">
    <name type="scientific">Massilia violaceinigra</name>
    <dbReference type="NCBI Taxonomy" id="2045208"/>
    <lineage>
        <taxon>Bacteria</taxon>
        <taxon>Pseudomonadati</taxon>
        <taxon>Pseudomonadota</taxon>
        <taxon>Betaproteobacteria</taxon>
        <taxon>Burkholderiales</taxon>
        <taxon>Oxalobacteraceae</taxon>
        <taxon>Telluria group</taxon>
        <taxon>Massilia</taxon>
    </lineage>
</organism>
<evidence type="ECO:0000313" key="2">
    <source>
        <dbReference type="Proteomes" id="UP000229897"/>
    </source>
</evidence>
<name>A0A2D2DJR0_9BURK</name>
<proteinExistence type="predicted"/>
<gene>
    <name evidence="1" type="ORF">CR152_12315</name>
</gene>
<dbReference type="Proteomes" id="UP000229897">
    <property type="component" value="Chromosome"/>
</dbReference>
<dbReference type="InterPro" id="IPR011042">
    <property type="entry name" value="6-blade_b-propeller_TolB-like"/>
</dbReference>
<dbReference type="Gene3D" id="2.120.10.30">
    <property type="entry name" value="TolB, C-terminal domain"/>
    <property type="match status" value="3"/>
</dbReference>
<dbReference type="PANTHER" id="PTHR13833:SF71">
    <property type="entry name" value="NHL DOMAIN-CONTAINING PROTEIN"/>
    <property type="match status" value="1"/>
</dbReference>
<dbReference type="AlphaFoldDB" id="A0A2D2DJR0"/>
<dbReference type="PANTHER" id="PTHR13833">
    <property type="match status" value="1"/>
</dbReference>
<sequence>MVRADGIGQDARFEAIADAEIDSKGTLYVSDQKRDNTGGYYFFGYAIRSVGRDGTVRTVYTHSFDNNPGATLTPGDPRVSIDARDQVFFTNLSQTYLLGQDGTATPLPFGQGGDRVVTSAAGISYRITYSTISRIEADGSVTLLAGADITIPLASSNPAFFGQVDGPGRSARFKFIRPETVVLDPAGNLYLADASMLRKVTPQGVVSTLAGADDTASARDGTGSAARFTEPTGMAYKGGQLLVIDNGVLRRVSLAGVVTTTTTTLPNARVLRADRDGTVYVVFPDRIATLGDDGQVSLFAGKPNLSETSVDGIGAAARLRGPQWLTADPSGNLYAIERQTLGYRSTGPYINSGVNLRKITPDGSVTSRFLAAGLPSGIAADKAGNVYVSTLWYDSANPGATRAGRAIHKLGPDGAWTVFAGLDAGPDEKTDGTGAAARFSAPRILGFDKAGDLYVEDAGPVIRRITPAAVVTTVASAPPEVGQVLDDAGNRYAADTAHSTIQKIVPSGVSSIVAGTPDRAATVLGPLPGGVEHPKGLVRIGINSYAFISGNAIIRLALP</sequence>
<evidence type="ECO:0008006" key="3">
    <source>
        <dbReference type="Google" id="ProtNLM"/>
    </source>
</evidence>
<reference evidence="1" key="1">
    <citation type="submission" date="2017-10" db="EMBL/GenBank/DDBJ databases">
        <title>Massilia psychrophilum sp. nov., a novel purple-pigmented bacterium isolated from Tianshan glacier, Xinjiang Municipality, China.</title>
        <authorList>
            <person name="Wang H."/>
        </authorList>
    </citation>
    <scope>NUCLEOTIDE SEQUENCE [LARGE SCALE GENOMIC DNA]</scope>
    <source>
        <strain evidence="1">B2</strain>
    </source>
</reference>
<dbReference type="KEGG" id="mass:CR152_12315"/>